<name>A0A3N2DB51_9MICO</name>
<keyword evidence="3" id="KW-1185">Reference proteome</keyword>
<organism evidence="2 3">
    <name type="scientific">Salana multivorans</name>
    <dbReference type="NCBI Taxonomy" id="120377"/>
    <lineage>
        <taxon>Bacteria</taxon>
        <taxon>Bacillati</taxon>
        <taxon>Actinomycetota</taxon>
        <taxon>Actinomycetes</taxon>
        <taxon>Micrococcales</taxon>
        <taxon>Beutenbergiaceae</taxon>
        <taxon>Salana</taxon>
    </lineage>
</organism>
<dbReference type="Proteomes" id="UP000275356">
    <property type="component" value="Unassembled WGS sequence"/>
</dbReference>
<dbReference type="GO" id="GO:0006261">
    <property type="term" value="P:DNA-templated DNA replication"/>
    <property type="evidence" value="ECO:0007669"/>
    <property type="project" value="TreeGrafter"/>
</dbReference>
<dbReference type="NCBIfam" id="NF005926">
    <property type="entry name" value="PRK07940.1"/>
    <property type="match status" value="1"/>
</dbReference>
<proteinExistence type="predicted"/>
<accession>A0A3N2DB51</accession>
<dbReference type="InterPro" id="IPR027417">
    <property type="entry name" value="P-loop_NTPase"/>
</dbReference>
<protein>
    <submittedName>
        <fullName evidence="2">DNA polymerase-3 subunit delta</fullName>
    </submittedName>
</protein>
<dbReference type="AlphaFoldDB" id="A0A3N2DB51"/>
<dbReference type="Pfam" id="PF13177">
    <property type="entry name" value="DNA_pol3_delta2"/>
    <property type="match status" value="1"/>
</dbReference>
<dbReference type="Gene3D" id="3.40.50.300">
    <property type="entry name" value="P-loop containing nucleotide triphosphate hydrolases"/>
    <property type="match status" value="1"/>
</dbReference>
<dbReference type="RefSeq" id="WP_123739083.1">
    <property type="nucleotide sequence ID" value="NZ_RKHQ01000001.1"/>
</dbReference>
<evidence type="ECO:0000259" key="1">
    <source>
        <dbReference type="SMART" id="SM00382"/>
    </source>
</evidence>
<dbReference type="InterPro" id="IPR003593">
    <property type="entry name" value="AAA+_ATPase"/>
</dbReference>
<dbReference type="InterPro" id="IPR050238">
    <property type="entry name" value="DNA_Rep/Repair_Clamp_Loader"/>
</dbReference>
<comment type="caution">
    <text evidence="2">The sequence shown here is derived from an EMBL/GenBank/DDBJ whole genome shotgun (WGS) entry which is preliminary data.</text>
</comment>
<dbReference type="SUPFAM" id="SSF52540">
    <property type="entry name" value="P-loop containing nucleoside triphosphate hydrolases"/>
    <property type="match status" value="1"/>
</dbReference>
<dbReference type="PANTHER" id="PTHR11669">
    <property type="entry name" value="REPLICATION FACTOR C / DNA POLYMERASE III GAMMA-TAU SUBUNIT"/>
    <property type="match status" value="1"/>
</dbReference>
<dbReference type="EMBL" id="RKHQ01000001">
    <property type="protein sequence ID" value="ROR96976.1"/>
    <property type="molecule type" value="Genomic_DNA"/>
</dbReference>
<dbReference type="SMART" id="SM00382">
    <property type="entry name" value="AAA"/>
    <property type="match status" value="1"/>
</dbReference>
<evidence type="ECO:0000313" key="2">
    <source>
        <dbReference type="EMBL" id="ROR96976.1"/>
    </source>
</evidence>
<feature type="domain" description="AAA+ ATPase" evidence="1">
    <location>
        <begin position="42"/>
        <end position="185"/>
    </location>
</feature>
<sequence length="399" mass="42069">MSAPGGVVDDLDEPDAAIWSDVVGQDAAVAVLRRAVADPAAMTHAWLVTGPPGSGRSVAARAFAAELIADSVRDRQGPDVADAAAARVLRGTHPDATVVATDKTVITVAEVRELVTLAQRAPAESGWRVIVVEDADRIVERSANALLKAIEEPPPRTVWVLCAPSEQDVITTIRSRCRHVALRVPPAQAVADLLVRRHAVSQDRALTAALAAQSHIGLATRLALDESVRERRARALEIATSVRGVGDAVIAAGELVEVATAQATAAATERDAAEKAELLRALGADGEGTLPPSVRAQIRQLEDDQKRRSRRAVVDGLDRAMTDLLSFYRDVLAVQVGADVPLVNTEQAADVRSVAAASSGPEQTLRRMDAIQTARTRLAGNVAPLLAVEAMTVSLRPQG</sequence>
<gene>
    <name evidence="2" type="ORF">EDD28_1569</name>
</gene>
<reference evidence="2 3" key="1">
    <citation type="submission" date="2018-11" db="EMBL/GenBank/DDBJ databases">
        <title>Sequencing the genomes of 1000 actinobacteria strains.</title>
        <authorList>
            <person name="Klenk H.-P."/>
        </authorList>
    </citation>
    <scope>NUCLEOTIDE SEQUENCE [LARGE SCALE GENOMIC DNA]</scope>
    <source>
        <strain evidence="2 3">DSM 13521</strain>
    </source>
</reference>
<dbReference type="PANTHER" id="PTHR11669:SF8">
    <property type="entry name" value="DNA POLYMERASE III SUBUNIT DELTA"/>
    <property type="match status" value="1"/>
</dbReference>
<dbReference type="OrthoDB" id="9809531at2"/>
<evidence type="ECO:0000313" key="3">
    <source>
        <dbReference type="Proteomes" id="UP000275356"/>
    </source>
</evidence>